<evidence type="ECO:0000256" key="1">
    <source>
        <dbReference type="ARBA" id="ARBA00007596"/>
    </source>
</evidence>
<dbReference type="Gene3D" id="2.20.28.120">
    <property type="entry name" value="Ribosomal protein L33"/>
    <property type="match status" value="1"/>
</dbReference>
<comment type="similarity">
    <text evidence="1">Belongs to the bacterial ribosomal protein bL33 family.</text>
</comment>
<evidence type="ECO:0000313" key="5">
    <source>
        <dbReference type="EMBL" id="AWW13725.1"/>
    </source>
</evidence>
<dbReference type="HAMAP" id="MF_00294">
    <property type="entry name" value="Ribosomal_bL33"/>
    <property type="match status" value="1"/>
</dbReference>
<dbReference type="RefSeq" id="YP_009504558.1">
    <property type="nucleotide sequence ID" value="NC_038215.1"/>
</dbReference>
<dbReference type="GO" id="GO:0005737">
    <property type="term" value="C:cytoplasm"/>
    <property type="evidence" value="ECO:0007669"/>
    <property type="project" value="UniProtKB-ARBA"/>
</dbReference>
<dbReference type="GO" id="GO:1990904">
    <property type="term" value="C:ribonucleoprotein complex"/>
    <property type="evidence" value="ECO:0007669"/>
    <property type="project" value="UniProtKB-KW"/>
</dbReference>
<dbReference type="PROSITE" id="PS00582">
    <property type="entry name" value="RIBOSOMAL_L33"/>
    <property type="match status" value="1"/>
</dbReference>
<dbReference type="AlphaFoldDB" id="A0A2Z4HG17"/>
<organism evidence="5">
    <name type="scientific">Cyanophora sudae</name>
    <dbReference type="NCBI Taxonomy" id="1522369"/>
    <lineage>
        <taxon>Eukaryota</taxon>
        <taxon>Glaucocystophyceae</taxon>
        <taxon>Cyanophorales</taxon>
        <taxon>Cyanophoraceae</taxon>
        <taxon>Cyanophora</taxon>
    </lineage>
</organism>
<dbReference type="GO" id="GO:0005840">
    <property type="term" value="C:ribosome"/>
    <property type="evidence" value="ECO:0007669"/>
    <property type="project" value="UniProtKB-KW"/>
</dbReference>
<evidence type="ECO:0000256" key="3">
    <source>
        <dbReference type="ARBA" id="ARBA00023274"/>
    </source>
</evidence>
<sequence>MWLRAKGVRILVTLECTECRSNAEKVNGGVSRYATKKNRRNTPNRLELNKFCPYCKKHVLHREIK</sequence>
<gene>
    <name evidence="5" type="primary">rpl33</name>
</gene>
<dbReference type="EMBL" id="MG601102">
    <property type="protein sequence ID" value="AWW13725.1"/>
    <property type="molecule type" value="Genomic_DNA"/>
</dbReference>
<proteinExistence type="inferred from homology"/>
<dbReference type="InterPro" id="IPR011332">
    <property type="entry name" value="Ribosomal_zn-bd"/>
</dbReference>
<evidence type="ECO:0000256" key="2">
    <source>
        <dbReference type="ARBA" id="ARBA00022980"/>
    </source>
</evidence>
<dbReference type="NCBIfam" id="TIGR01023">
    <property type="entry name" value="rpmG_bact"/>
    <property type="match status" value="1"/>
</dbReference>
<dbReference type="InterPro" id="IPR038584">
    <property type="entry name" value="Ribosomal_bL33_sf"/>
</dbReference>
<geneLocation type="plastid" evidence="5"/>
<keyword evidence="3" id="KW-0687">Ribonucleoprotein</keyword>
<dbReference type="InterPro" id="IPR001705">
    <property type="entry name" value="Ribosomal_bL33"/>
</dbReference>
<dbReference type="PANTHER" id="PTHR43168">
    <property type="entry name" value="50S RIBOSOMAL PROTEIN L33, CHLOROPLASTIC"/>
    <property type="match status" value="1"/>
</dbReference>
<name>A0A2Z4HG17_9EUKA</name>
<protein>
    <recommendedName>
        <fullName evidence="4">Large ribosomal subunit protein bL33c</fullName>
    </recommendedName>
</protein>
<dbReference type="GeneID" id="37543708"/>
<dbReference type="NCBIfam" id="NF001860">
    <property type="entry name" value="PRK00595.1"/>
    <property type="match status" value="1"/>
</dbReference>
<dbReference type="Pfam" id="PF00471">
    <property type="entry name" value="Ribosomal_L33"/>
    <property type="match status" value="1"/>
</dbReference>
<keyword evidence="2 5" id="KW-0689">Ribosomal protein</keyword>
<dbReference type="NCBIfam" id="NF001764">
    <property type="entry name" value="PRK00504.1"/>
    <property type="match status" value="1"/>
</dbReference>
<reference evidence="5" key="1">
    <citation type="journal article" date="2018" name="Adv. Bot. Res.">
        <title>Chapter Four - Comparative Plastid Genomics of Glaucophytes species.</title>
        <authorList>
            <person name="Reyes-Prieto A."/>
            <person name="Russell S."/>
            <person name="Figueroa-Martinez F."/>
            <person name="Jackson C."/>
        </authorList>
    </citation>
    <scope>NUCLEOTIDE SEQUENCE</scope>
    <source>
        <strain evidence="5">NIES-764</strain>
    </source>
</reference>
<keyword evidence="5" id="KW-0934">Plastid</keyword>
<dbReference type="InterPro" id="IPR018264">
    <property type="entry name" value="Ribosomal_bL33_CS"/>
</dbReference>
<evidence type="ECO:0000256" key="4">
    <source>
        <dbReference type="ARBA" id="ARBA00035276"/>
    </source>
</evidence>
<dbReference type="SUPFAM" id="SSF57829">
    <property type="entry name" value="Zn-binding ribosomal proteins"/>
    <property type="match status" value="1"/>
</dbReference>
<dbReference type="GO" id="GO:0006412">
    <property type="term" value="P:translation"/>
    <property type="evidence" value="ECO:0007669"/>
    <property type="project" value="InterPro"/>
</dbReference>
<accession>A0A2Z4HG17</accession>
<dbReference type="PANTHER" id="PTHR43168:SF2">
    <property type="entry name" value="LARGE RIBOSOMAL SUBUNIT PROTEIN BL33C"/>
    <property type="match status" value="1"/>
</dbReference>
<dbReference type="GO" id="GO:0003735">
    <property type="term" value="F:structural constituent of ribosome"/>
    <property type="evidence" value="ECO:0007669"/>
    <property type="project" value="InterPro"/>
</dbReference>